<keyword evidence="1" id="KW-0812">Transmembrane</keyword>
<keyword evidence="1" id="KW-1133">Transmembrane helix</keyword>
<keyword evidence="3" id="KW-1185">Reference proteome</keyword>
<dbReference type="RefSeq" id="WP_221859930.1">
    <property type="nucleotide sequence ID" value="NZ_JAIKTU010000004.1"/>
</dbReference>
<dbReference type="Proteomes" id="UP001299068">
    <property type="component" value="Unassembled WGS sequence"/>
</dbReference>
<dbReference type="EMBL" id="JAIKTU010000004">
    <property type="protein sequence ID" value="MBY0755005.1"/>
    <property type="molecule type" value="Genomic_DNA"/>
</dbReference>
<proteinExistence type="predicted"/>
<protein>
    <recommendedName>
        <fullName evidence="4">YokE-like PH domain-containing protein</fullName>
    </recommendedName>
</protein>
<keyword evidence="1" id="KW-0472">Membrane</keyword>
<gene>
    <name evidence="2" type="ORF">K5V21_05995</name>
</gene>
<evidence type="ECO:0000256" key="1">
    <source>
        <dbReference type="SAM" id="Phobius"/>
    </source>
</evidence>
<feature type="transmembrane region" description="Helical" evidence="1">
    <location>
        <begin position="154"/>
        <end position="174"/>
    </location>
</feature>
<evidence type="ECO:0000313" key="3">
    <source>
        <dbReference type="Proteomes" id="UP001299068"/>
    </source>
</evidence>
<sequence length="175" mass="20120">MSSLIDINLKKNLFELENSLDDSELIKGYFETTNCSAEKERKSPISGGGLFGYLFSDEWIWNTIFVLTNKNLYLINTKENFEKVSLNKIPIESIVSINVFKHNENPIIELKIKGHSKIQYTPLSTKYLDVLKNINKVNIYENQKPKVINTDNLLFSYSIVAVLLLVSIIILYILI</sequence>
<evidence type="ECO:0000313" key="2">
    <source>
        <dbReference type="EMBL" id="MBY0755005.1"/>
    </source>
</evidence>
<name>A0ABS7KW22_CLOSR</name>
<evidence type="ECO:0008006" key="4">
    <source>
        <dbReference type="Google" id="ProtNLM"/>
    </source>
</evidence>
<organism evidence="2 3">
    <name type="scientific">Clostridium sardiniense</name>
    <name type="common">Clostridium absonum</name>
    <dbReference type="NCBI Taxonomy" id="29369"/>
    <lineage>
        <taxon>Bacteria</taxon>
        <taxon>Bacillati</taxon>
        <taxon>Bacillota</taxon>
        <taxon>Clostridia</taxon>
        <taxon>Eubacteriales</taxon>
        <taxon>Clostridiaceae</taxon>
        <taxon>Clostridium</taxon>
    </lineage>
</organism>
<comment type="caution">
    <text evidence="2">The sequence shown here is derived from an EMBL/GenBank/DDBJ whole genome shotgun (WGS) entry which is preliminary data.</text>
</comment>
<accession>A0ABS7KW22</accession>
<reference evidence="2 3" key="1">
    <citation type="journal article" date="2021" name="Cell Host Microbe">
        <title>in vivo commensal control of Clostridioides difficile virulence.</title>
        <authorList>
            <person name="Girinathan B.P."/>
            <person name="Dibenedetto N."/>
            <person name="Worley J.N."/>
            <person name="Peltier J."/>
            <person name="Arrieta-Ortiz M.L."/>
            <person name="Rupa Christinal Immanuel S."/>
            <person name="Lavin R."/>
            <person name="Delaney M.L."/>
            <person name="Cummins C."/>
            <person name="Hoffmann M."/>
            <person name="Luo Y."/>
            <person name="Gonzalez-Escalona N."/>
            <person name="Allard M."/>
            <person name="Onderdonk A.B."/>
            <person name="Gerber G.K."/>
            <person name="Sonenshein A.L."/>
            <person name="Baliga N."/>
            <person name="Dupuy B."/>
            <person name="Bry L."/>
        </authorList>
    </citation>
    <scope>NUCLEOTIDE SEQUENCE [LARGE SCALE GENOMIC DNA]</scope>
    <source>
        <strain evidence="2 3">DSM 599</strain>
    </source>
</reference>